<keyword evidence="3" id="KW-1185">Reference proteome</keyword>
<organism evidence="2 3">
    <name type="scientific">Mycobacterium kansasii</name>
    <dbReference type="NCBI Taxonomy" id="1768"/>
    <lineage>
        <taxon>Bacteria</taxon>
        <taxon>Bacillati</taxon>
        <taxon>Actinomycetota</taxon>
        <taxon>Actinomycetes</taxon>
        <taxon>Mycobacteriales</taxon>
        <taxon>Mycobacteriaceae</taxon>
        <taxon>Mycobacterium</taxon>
    </lineage>
</organism>
<gene>
    <name evidence="2" type="ORF">NIIDMKKI_14570</name>
</gene>
<feature type="region of interest" description="Disordered" evidence="1">
    <location>
        <begin position="1"/>
        <end position="28"/>
    </location>
</feature>
<dbReference type="EMBL" id="AP023343">
    <property type="protein sequence ID" value="BCI86251.1"/>
    <property type="molecule type" value="Genomic_DNA"/>
</dbReference>
<dbReference type="AlphaFoldDB" id="A0A7G1I5J4"/>
<feature type="region of interest" description="Disordered" evidence="1">
    <location>
        <begin position="208"/>
        <end position="249"/>
    </location>
</feature>
<reference evidence="2 3" key="1">
    <citation type="submission" date="2020-07" db="EMBL/GenBank/DDBJ databases">
        <title>Mycobacterium kansasii (former subtype) with zoonotic potential isolated from diseased indoor pet cat, Japan.</title>
        <authorList>
            <person name="Fukano H."/>
            <person name="Terazono T."/>
            <person name="Hoshino Y."/>
        </authorList>
    </citation>
    <scope>NUCLEOTIDE SEQUENCE [LARGE SCALE GENOMIC DNA]</scope>
    <source>
        <strain evidence="2 3">Kuro-I</strain>
    </source>
</reference>
<evidence type="ECO:0000313" key="2">
    <source>
        <dbReference type="EMBL" id="BCI86251.1"/>
    </source>
</evidence>
<name>A0A7G1I5J4_MYCKA</name>
<proteinExistence type="predicted"/>
<protein>
    <submittedName>
        <fullName evidence="2">Uncharacterized protein</fullName>
    </submittedName>
</protein>
<dbReference type="Proteomes" id="UP000516380">
    <property type="component" value="Chromosome"/>
</dbReference>
<accession>A0A7G1I5J4</accession>
<feature type="compositionally biased region" description="Low complexity" evidence="1">
    <location>
        <begin position="208"/>
        <end position="221"/>
    </location>
</feature>
<evidence type="ECO:0000313" key="3">
    <source>
        <dbReference type="Proteomes" id="UP000516380"/>
    </source>
</evidence>
<evidence type="ECO:0000256" key="1">
    <source>
        <dbReference type="SAM" id="MobiDB-lite"/>
    </source>
</evidence>
<sequence>MGKRQSRPPTRALEQRRPSRYPIPVTGITPDRDCGALGLAPPRPIISPGIPAPPVPLGIIGIIGIPGELGSPVSAAGVGIPAAPKPDIAELAIGAGTDPCQVGGTDMPPTIRALPKSAAIAEPSPPPPDAVISACGTVINFGTSAGNPLASAPAIPPVGVRVALLIKLMSGDIAMLSGYINNDTLDHGSESRPDSAAEAIAAMSCAGAAADETTDGTPEAACDANPANPGLDGGGLNGAIVEATDAAPA</sequence>